<comment type="caution">
    <text evidence="1">The sequence shown here is derived from an EMBL/GenBank/DDBJ whole genome shotgun (WGS) entry which is preliminary data.</text>
</comment>
<accession>A0A443RTY3</accession>
<dbReference type="EMBL" id="NCKV01035582">
    <property type="protein sequence ID" value="RWS18704.1"/>
    <property type="molecule type" value="Genomic_DNA"/>
</dbReference>
<feature type="non-terminal residue" evidence="1">
    <location>
        <position position="1"/>
    </location>
</feature>
<keyword evidence="2" id="KW-1185">Reference proteome</keyword>
<reference evidence="1 2" key="1">
    <citation type="journal article" date="2018" name="Gigascience">
        <title>Genomes of trombidid mites reveal novel predicted allergens and laterally-transferred genes associated with secondary metabolism.</title>
        <authorList>
            <person name="Dong X."/>
            <person name="Chaisiri K."/>
            <person name="Xia D."/>
            <person name="Armstrong S.D."/>
            <person name="Fang Y."/>
            <person name="Donnelly M.J."/>
            <person name="Kadowaki T."/>
            <person name="McGarry J.W."/>
            <person name="Darby A.C."/>
            <person name="Makepeace B.L."/>
        </authorList>
    </citation>
    <scope>NUCLEOTIDE SEQUENCE [LARGE SCALE GENOMIC DNA]</scope>
    <source>
        <strain evidence="1">UoL-UT</strain>
    </source>
</reference>
<evidence type="ECO:0000313" key="2">
    <source>
        <dbReference type="Proteomes" id="UP000288716"/>
    </source>
</evidence>
<proteinExistence type="predicted"/>
<dbReference type="AlphaFoldDB" id="A0A443RTY3"/>
<dbReference type="VEuPathDB" id="VectorBase:LDEU013336"/>
<evidence type="ECO:0000313" key="1">
    <source>
        <dbReference type="EMBL" id="RWS18704.1"/>
    </source>
</evidence>
<protein>
    <submittedName>
        <fullName evidence="1">Uncharacterized protein</fullName>
    </submittedName>
</protein>
<sequence>SCITTVVWLDDEDQRKKLFLLSDTSKTDGADVIFKGKASIGGLTFTIMLLLNSTEFLLETAVGVRAKEEILDATLYVHKYNVTPKLLEAHKKALVFASAKHLITRIEVKLETSIVITRRIN</sequence>
<name>A0A443RTY3_9ACAR</name>
<organism evidence="1 2">
    <name type="scientific">Leptotrombidium deliense</name>
    <dbReference type="NCBI Taxonomy" id="299467"/>
    <lineage>
        <taxon>Eukaryota</taxon>
        <taxon>Metazoa</taxon>
        <taxon>Ecdysozoa</taxon>
        <taxon>Arthropoda</taxon>
        <taxon>Chelicerata</taxon>
        <taxon>Arachnida</taxon>
        <taxon>Acari</taxon>
        <taxon>Acariformes</taxon>
        <taxon>Trombidiformes</taxon>
        <taxon>Prostigmata</taxon>
        <taxon>Anystina</taxon>
        <taxon>Parasitengona</taxon>
        <taxon>Trombiculoidea</taxon>
        <taxon>Trombiculidae</taxon>
        <taxon>Leptotrombidium</taxon>
    </lineage>
</organism>
<gene>
    <name evidence="1" type="ORF">B4U80_07202</name>
</gene>
<dbReference type="Proteomes" id="UP000288716">
    <property type="component" value="Unassembled WGS sequence"/>
</dbReference>